<protein>
    <submittedName>
        <fullName evidence="3">DUF1016 domain-containing protein</fullName>
    </submittedName>
</protein>
<dbReference type="KEGG" id="ddb:E7747_03270"/>
<dbReference type="PANTHER" id="PTHR30547">
    <property type="entry name" value="UNCHARACTERIZED PROTEIN YHCG-RELATED"/>
    <property type="match status" value="1"/>
</dbReference>
<keyword evidence="4" id="KW-1185">Reference proteome</keyword>
<gene>
    <name evidence="3" type="ORF">E7747_03270</name>
</gene>
<dbReference type="Pfam" id="PF17761">
    <property type="entry name" value="DUF1016_N"/>
    <property type="match status" value="1"/>
</dbReference>
<dbReference type="AlphaFoldDB" id="A0A4P7W0X5"/>
<evidence type="ECO:0000259" key="2">
    <source>
        <dbReference type="Pfam" id="PF17761"/>
    </source>
</evidence>
<dbReference type="InterPro" id="IPR053148">
    <property type="entry name" value="PD-DEXK-like_domain"/>
</dbReference>
<dbReference type="InterPro" id="IPR009362">
    <property type="entry name" value="YhcG_C"/>
</dbReference>
<accession>A0A4P7W0X5</accession>
<dbReference type="GO" id="GO:0003676">
    <property type="term" value="F:nucleic acid binding"/>
    <property type="evidence" value="ECO:0007669"/>
    <property type="project" value="InterPro"/>
</dbReference>
<feature type="domain" description="YhcG PDDEXK nuclease" evidence="1">
    <location>
        <begin position="212"/>
        <end position="364"/>
    </location>
</feature>
<dbReference type="PANTHER" id="PTHR30547:SF5">
    <property type="entry name" value="NUCLEASE YHCG-RELATED"/>
    <property type="match status" value="1"/>
</dbReference>
<dbReference type="RefSeq" id="WP_136414084.1">
    <property type="nucleotide sequence ID" value="NZ_CP039396.1"/>
</dbReference>
<dbReference type="Proteomes" id="UP000297149">
    <property type="component" value="Chromosome"/>
</dbReference>
<dbReference type="Gene3D" id="3.40.1350.10">
    <property type="match status" value="1"/>
</dbReference>
<dbReference type="InterPro" id="IPR011856">
    <property type="entry name" value="tRNA_endonuc-like_dom_sf"/>
</dbReference>
<feature type="domain" description="YhcG N-terminal" evidence="2">
    <location>
        <begin position="21"/>
        <end position="183"/>
    </location>
</feature>
<proteinExistence type="predicted"/>
<organism evidence="3 4">
    <name type="scientific">Duncaniella dubosii</name>
    <dbReference type="NCBI Taxonomy" id="2518971"/>
    <lineage>
        <taxon>Bacteria</taxon>
        <taxon>Pseudomonadati</taxon>
        <taxon>Bacteroidota</taxon>
        <taxon>Bacteroidia</taxon>
        <taxon>Bacteroidales</taxon>
        <taxon>Muribaculaceae</taxon>
        <taxon>Duncaniella</taxon>
    </lineage>
</organism>
<reference evidence="4" key="1">
    <citation type="submission" date="2019-02" db="EMBL/GenBank/DDBJ databases">
        <title>Isolation and identification of novel species under the genus Muribaculum.</title>
        <authorList>
            <person name="Miyake S."/>
            <person name="Ding Y."/>
            <person name="Low A."/>
            <person name="Soh M."/>
            <person name="Seedorf H."/>
        </authorList>
    </citation>
    <scope>NUCLEOTIDE SEQUENCE [LARGE SCALE GENOMIC DNA]</scope>
    <source>
        <strain evidence="4">H5</strain>
    </source>
</reference>
<dbReference type="Pfam" id="PF06250">
    <property type="entry name" value="YhcG_C"/>
    <property type="match status" value="1"/>
</dbReference>
<dbReference type="EMBL" id="CP039396">
    <property type="protein sequence ID" value="QCD41417.1"/>
    <property type="molecule type" value="Genomic_DNA"/>
</dbReference>
<name>A0A4P7W0X5_9BACT</name>
<evidence type="ECO:0000259" key="1">
    <source>
        <dbReference type="Pfam" id="PF06250"/>
    </source>
</evidence>
<sequence>MKSELKEYDNIDADDAQFISDIKAIVYTAKQKAYQAADLYQVVSNWLVSRRIVEQEQHGQERAQYGKHIVELASEALTAEFGKGYSVVNIKSFRKFYLTFNNLLIGQTVSDQSENGLTIKGQSVSAELELAKILPSNLSWSHYERLMRIKNEDERDWYMREAAGESWSVRTLNRNIGSQYYHRLLQTPESKRGEVVDEMKRLTADYQKDRHKFLRNPVVAEFLGFSQDAAYSETNLESAIIDHLQKFILELGKGFAFVARQQRIKTDMGEYYIGLVFYNYILKCFLLMDLKSSQISYEDVGQMDMYIRMYDELKCSEGDNPTIGLLLCSETSKDLARYSILKDSKQLYAAKYLTYLPTKEELSAEIEHQKEIFALQTGKNQD</sequence>
<evidence type="ECO:0000313" key="3">
    <source>
        <dbReference type="EMBL" id="QCD41417.1"/>
    </source>
</evidence>
<dbReference type="InterPro" id="IPR041527">
    <property type="entry name" value="YhcG_N"/>
</dbReference>
<evidence type="ECO:0000313" key="4">
    <source>
        <dbReference type="Proteomes" id="UP000297149"/>
    </source>
</evidence>